<feature type="region of interest" description="Disordered" evidence="5">
    <location>
        <begin position="20"/>
        <end position="45"/>
    </location>
</feature>
<name>A0AAD8GP88_9APIA</name>
<keyword evidence="9" id="KW-1185">Reference proteome</keyword>
<dbReference type="PROSITE" id="PS51742">
    <property type="entry name" value="PPC"/>
    <property type="match status" value="1"/>
</dbReference>
<feature type="region of interest" description="Disordered" evidence="5">
    <location>
        <begin position="63"/>
        <end position="87"/>
    </location>
</feature>
<protein>
    <recommendedName>
        <fullName evidence="4">AT-hook motif nuclear-localized protein</fullName>
    </recommendedName>
</protein>
<dbReference type="Gene3D" id="3.30.1330.80">
    <property type="entry name" value="Hypothetical protein, similar to alpha- acetolactate decarboxylase, domain 2"/>
    <property type="match status" value="1"/>
</dbReference>
<dbReference type="GO" id="GO:0005634">
    <property type="term" value="C:nucleus"/>
    <property type="evidence" value="ECO:0007669"/>
    <property type="project" value="UniProtKB-SubCell"/>
</dbReference>
<dbReference type="Pfam" id="PF03479">
    <property type="entry name" value="PCC"/>
    <property type="match status" value="1"/>
</dbReference>
<dbReference type="AlphaFoldDB" id="A0AAD8GP88"/>
<comment type="caution">
    <text evidence="8">The sequence shown here is derived from an EMBL/GenBank/DDBJ whole genome shotgun (WGS) entry which is preliminary data.</text>
</comment>
<evidence type="ECO:0000256" key="4">
    <source>
        <dbReference type="RuleBase" id="RU367031"/>
    </source>
</evidence>
<gene>
    <name evidence="8" type="ORF">POM88_054185</name>
</gene>
<keyword evidence="4" id="KW-0539">Nucleus</keyword>
<feature type="domain" description="PPC" evidence="7">
    <location>
        <begin position="87"/>
        <end position="211"/>
    </location>
</feature>
<keyword evidence="1 4" id="KW-0805">Transcription regulation</keyword>
<dbReference type="GO" id="GO:0003680">
    <property type="term" value="F:minor groove of adenine-thymine-rich DNA binding"/>
    <property type="evidence" value="ECO:0007669"/>
    <property type="project" value="UniProtKB-UniRule"/>
</dbReference>
<dbReference type="Proteomes" id="UP001237642">
    <property type="component" value="Unassembled WGS sequence"/>
</dbReference>
<dbReference type="InterPro" id="IPR039605">
    <property type="entry name" value="AHL"/>
</dbReference>
<comment type="function">
    <text evidence="4">Transcription factor that specifically binds AT-rich DNA sequences related to the nuclear matrix attachment regions (MARs).</text>
</comment>
<organism evidence="8 9">
    <name type="scientific">Heracleum sosnowskyi</name>
    <dbReference type="NCBI Taxonomy" id="360622"/>
    <lineage>
        <taxon>Eukaryota</taxon>
        <taxon>Viridiplantae</taxon>
        <taxon>Streptophyta</taxon>
        <taxon>Embryophyta</taxon>
        <taxon>Tracheophyta</taxon>
        <taxon>Spermatophyta</taxon>
        <taxon>Magnoliopsida</taxon>
        <taxon>eudicotyledons</taxon>
        <taxon>Gunneridae</taxon>
        <taxon>Pentapetalae</taxon>
        <taxon>asterids</taxon>
        <taxon>campanulids</taxon>
        <taxon>Apiales</taxon>
        <taxon>Apiaceae</taxon>
        <taxon>Apioideae</taxon>
        <taxon>apioid superclade</taxon>
        <taxon>Tordylieae</taxon>
        <taxon>Tordyliinae</taxon>
        <taxon>Heracleum</taxon>
    </lineage>
</organism>
<evidence type="ECO:0000259" key="7">
    <source>
        <dbReference type="PROSITE" id="PS51742"/>
    </source>
</evidence>
<comment type="subcellular location">
    <subcellularLocation>
        <location evidence="4">Nucleus</location>
    </subcellularLocation>
</comment>
<comment type="domain">
    <text evidence="4">The PPC domain mediates interactions between AHL proteins.</text>
</comment>
<evidence type="ECO:0000313" key="8">
    <source>
        <dbReference type="EMBL" id="KAK1351613.1"/>
    </source>
</evidence>
<feature type="compositionally biased region" description="Polar residues" evidence="5">
    <location>
        <begin position="63"/>
        <end position="82"/>
    </location>
</feature>
<keyword evidence="3 4" id="KW-0804">Transcription</keyword>
<feature type="chain" id="PRO_5041941217" description="AT-hook motif nuclear-localized protein" evidence="6">
    <location>
        <begin position="21"/>
        <end position="211"/>
    </location>
</feature>
<evidence type="ECO:0000313" key="9">
    <source>
        <dbReference type="Proteomes" id="UP001237642"/>
    </source>
</evidence>
<dbReference type="EMBL" id="JAUIZM010000030">
    <property type="protein sequence ID" value="KAK1351613.1"/>
    <property type="molecule type" value="Genomic_DNA"/>
</dbReference>
<dbReference type="InterPro" id="IPR005175">
    <property type="entry name" value="PPC_dom"/>
</dbReference>
<reference evidence="8" key="2">
    <citation type="submission" date="2023-05" db="EMBL/GenBank/DDBJ databases">
        <authorList>
            <person name="Schelkunov M.I."/>
        </authorList>
    </citation>
    <scope>NUCLEOTIDE SEQUENCE</scope>
    <source>
        <strain evidence="8">Hsosn_3</strain>
        <tissue evidence="8">Leaf</tissue>
    </source>
</reference>
<evidence type="ECO:0000256" key="6">
    <source>
        <dbReference type="SAM" id="SignalP"/>
    </source>
</evidence>
<proteinExistence type="predicted"/>
<dbReference type="PANTHER" id="PTHR31500:SF57">
    <property type="entry name" value="AT-HOOK MOTIF NUCLEAR-LOCALIZED PROTEIN 10"/>
    <property type="match status" value="1"/>
</dbReference>
<keyword evidence="2 4" id="KW-0238">DNA-binding</keyword>
<feature type="signal peptide" evidence="6">
    <location>
        <begin position="1"/>
        <end position="20"/>
    </location>
</feature>
<dbReference type="PANTHER" id="PTHR31500">
    <property type="entry name" value="AT-HOOK MOTIF NUCLEAR-LOCALIZED PROTEIN 9"/>
    <property type="match status" value="1"/>
</dbReference>
<keyword evidence="6" id="KW-0732">Signal</keyword>
<reference evidence="8" key="1">
    <citation type="submission" date="2023-02" db="EMBL/GenBank/DDBJ databases">
        <title>Genome of toxic invasive species Heracleum sosnowskyi carries increased number of genes despite the absence of recent whole-genome duplications.</title>
        <authorList>
            <person name="Schelkunov M."/>
            <person name="Shtratnikova V."/>
            <person name="Makarenko M."/>
            <person name="Klepikova A."/>
            <person name="Omelchenko D."/>
            <person name="Novikova G."/>
            <person name="Obukhova E."/>
            <person name="Bogdanov V."/>
            <person name="Penin A."/>
            <person name="Logacheva M."/>
        </authorList>
    </citation>
    <scope>NUCLEOTIDE SEQUENCE</scope>
    <source>
        <strain evidence="8">Hsosn_3</strain>
        <tissue evidence="8">Leaf</tissue>
    </source>
</reference>
<dbReference type="SUPFAM" id="SSF117856">
    <property type="entry name" value="AF0104/ALDC/Ptd012-like"/>
    <property type="match status" value="1"/>
</dbReference>
<evidence type="ECO:0000256" key="2">
    <source>
        <dbReference type="ARBA" id="ARBA00023125"/>
    </source>
</evidence>
<sequence length="211" mass="23066">MSTSLVLFIQFLMTINLSLGPSKEDEEHPTTIIPPTLSNDDIPNRNIRNGNLNGAACDVFDGNTDSRSTGTSHGRLQRSTNRSGEENLPMTPFLLKVPAGVDIINWVVSFAKSRKVFIIVLYGSGKISEMTLIHKRSQTPPLLYKEHLNLNSISGAYMFTHSGEGYSFFNVLVNKANGAVIGGAASRMISMDVIVLTAYAFNDPILFTIKA</sequence>
<evidence type="ECO:0000256" key="3">
    <source>
        <dbReference type="ARBA" id="ARBA00023163"/>
    </source>
</evidence>
<evidence type="ECO:0000256" key="1">
    <source>
        <dbReference type="ARBA" id="ARBA00023015"/>
    </source>
</evidence>
<evidence type="ECO:0000256" key="5">
    <source>
        <dbReference type="SAM" id="MobiDB-lite"/>
    </source>
</evidence>
<feature type="compositionally biased region" description="Polar residues" evidence="5">
    <location>
        <begin position="36"/>
        <end position="45"/>
    </location>
</feature>
<accession>A0AAD8GP88</accession>